<keyword evidence="11" id="KW-0325">Glycoprotein</keyword>
<gene>
    <name evidence="13" type="primary">SNMP1</name>
</gene>
<dbReference type="PRINTS" id="PR01609">
    <property type="entry name" value="CD36FAMILY"/>
</dbReference>
<keyword evidence="6" id="KW-0552">Olfaction</keyword>
<evidence type="ECO:0000256" key="6">
    <source>
        <dbReference type="ARBA" id="ARBA00022725"/>
    </source>
</evidence>
<dbReference type="Pfam" id="PF01130">
    <property type="entry name" value="CD36"/>
    <property type="match status" value="1"/>
</dbReference>
<evidence type="ECO:0000256" key="5">
    <source>
        <dbReference type="ARBA" id="ARBA00022692"/>
    </source>
</evidence>
<evidence type="ECO:0000256" key="9">
    <source>
        <dbReference type="ARBA" id="ARBA00023157"/>
    </source>
</evidence>
<evidence type="ECO:0000256" key="2">
    <source>
        <dbReference type="ARBA" id="ARBA00010532"/>
    </source>
</evidence>
<evidence type="ECO:0000256" key="12">
    <source>
        <dbReference type="SAM" id="Phobius"/>
    </source>
</evidence>
<evidence type="ECO:0000256" key="4">
    <source>
        <dbReference type="ARBA" id="ARBA00022606"/>
    </source>
</evidence>
<dbReference type="PANTHER" id="PTHR11923">
    <property type="entry name" value="SCAVENGER RECEPTOR CLASS B TYPE-1 SR-B1"/>
    <property type="match status" value="1"/>
</dbReference>
<dbReference type="PANTHER" id="PTHR11923:SF69">
    <property type="entry name" value="SENSORY NEURON MEMBRANE PROTEIN 1"/>
    <property type="match status" value="1"/>
</dbReference>
<keyword evidence="9" id="KW-1015">Disulfide bond</keyword>
<reference evidence="13" key="1">
    <citation type="journal article" name="PLoS ONE">
        <title>Identification of chemosensory genes from the antennal transcriptome of Semiothisa cinerearia.</title>
        <authorList>
            <person name="Liu P."/>
            <person name="Zhang X."/>
            <person name="Meng R."/>
            <person name="Liu C."/>
            <person name="Li M."/>
            <person name="Zhang T."/>
        </authorList>
    </citation>
    <scope>NUCLEOTIDE SEQUENCE</scope>
</reference>
<keyword evidence="5 12" id="KW-0812">Transmembrane</keyword>
<name>A0A889XL69_9NEOP</name>
<keyword evidence="4" id="KW-0716">Sensory transduction</keyword>
<evidence type="ECO:0000256" key="8">
    <source>
        <dbReference type="ARBA" id="ARBA00023136"/>
    </source>
</evidence>
<evidence type="ECO:0000313" key="13">
    <source>
        <dbReference type="EMBL" id="QRF70962.1"/>
    </source>
</evidence>
<comment type="similarity">
    <text evidence="2">Belongs to the CD36 family.</text>
</comment>
<organism evidence="13">
    <name type="scientific">Semiothisa cinerearia</name>
    <dbReference type="NCBI Taxonomy" id="2249628"/>
    <lineage>
        <taxon>Eukaryota</taxon>
        <taxon>Metazoa</taxon>
        <taxon>Ecdysozoa</taxon>
        <taxon>Arthropoda</taxon>
        <taxon>Hexapoda</taxon>
        <taxon>Insecta</taxon>
        <taxon>Pterygota</taxon>
        <taxon>Neoptera</taxon>
        <taxon>Endopterygota</taxon>
        <taxon>Lepidoptera</taxon>
        <taxon>Glossata</taxon>
        <taxon>Ditrysia</taxon>
        <taxon>Geometroidea</taxon>
        <taxon>Geometridae</taxon>
        <taxon>Ennominae</taxon>
        <taxon>Semiothisa</taxon>
    </lineage>
</organism>
<dbReference type="GO" id="GO:0007608">
    <property type="term" value="P:sensory perception of smell"/>
    <property type="evidence" value="ECO:0007669"/>
    <property type="project" value="UniProtKB-KW"/>
</dbReference>
<dbReference type="GO" id="GO:0005737">
    <property type="term" value="C:cytoplasm"/>
    <property type="evidence" value="ECO:0007669"/>
    <property type="project" value="TreeGrafter"/>
</dbReference>
<protein>
    <submittedName>
        <fullName evidence="13">Sensory neuron membrane protein</fullName>
    </submittedName>
</protein>
<proteinExistence type="evidence at transcript level"/>
<evidence type="ECO:0000256" key="7">
    <source>
        <dbReference type="ARBA" id="ARBA00022989"/>
    </source>
</evidence>
<keyword evidence="10" id="KW-0675">Receptor</keyword>
<sequence length="483" mass="54904">MKLPKPLKYAAISGGLGMFGIIFGWVLFPAILKHQLKKEMALSKKTDVRKMWEDIPFPLDFKVYFFNYTNVEEIQNGGIPIVKEVGPYHFEEWKKKVEIEDHEEDDTITYKKVDKFLFKPELSGPGLTGEETIVLPHLLMLGPVIAVSRTNPAMISMVSKALKVLFDQPKDVFMRAKPLDILFRGIMINCAQTEFAPKAVCTAFKKEAVSGLDFEANNQIRFSFFGGRNNTVDPHVVTVKRGMKNVMDVGTVVAVDGNTEMKNWRDSCNEYVGTDGTVFPPFLTEKDRLQSFSGDMCRPFKPWFLKKTSYRGIKTNRYTVNIGDFANDPELNCFCDAPDKCPPKGLMDLIKCLKAPMYASLPHFLDCDPSLLKNVKGLNPNVDEHAIEIDFEPISGTPMVAKQRIQFNIELIKTEKYDVFKNLPNTIAPIFWIEEGLALNKTFVNMLKFQLFYPKRAVNVLRWWLFSFGTIGAIVGVVFHFKG</sequence>
<evidence type="ECO:0000256" key="11">
    <source>
        <dbReference type="ARBA" id="ARBA00023180"/>
    </source>
</evidence>
<evidence type="ECO:0000256" key="10">
    <source>
        <dbReference type="ARBA" id="ARBA00023170"/>
    </source>
</evidence>
<keyword evidence="8 12" id="KW-0472">Membrane</keyword>
<dbReference type="GO" id="GO:0005044">
    <property type="term" value="F:scavenger receptor activity"/>
    <property type="evidence" value="ECO:0007669"/>
    <property type="project" value="TreeGrafter"/>
</dbReference>
<evidence type="ECO:0000256" key="3">
    <source>
        <dbReference type="ARBA" id="ARBA00022475"/>
    </source>
</evidence>
<dbReference type="EMBL" id="MT380372">
    <property type="protein sequence ID" value="QRF70962.1"/>
    <property type="molecule type" value="mRNA"/>
</dbReference>
<feature type="transmembrane region" description="Helical" evidence="12">
    <location>
        <begin position="12"/>
        <end position="32"/>
    </location>
</feature>
<comment type="subcellular location">
    <subcellularLocation>
        <location evidence="1">Cell membrane</location>
        <topology evidence="1">Multi-pass membrane protein</topology>
    </subcellularLocation>
</comment>
<keyword evidence="3" id="KW-1003">Cell membrane</keyword>
<accession>A0A889XL69</accession>
<dbReference type="InterPro" id="IPR002159">
    <property type="entry name" value="CD36_fam"/>
</dbReference>
<keyword evidence="7 12" id="KW-1133">Transmembrane helix</keyword>
<evidence type="ECO:0000256" key="1">
    <source>
        <dbReference type="ARBA" id="ARBA00004651"/>
    </source>
</evidence>
<dbReference type="AlphaFoldDB" id="A0A889XL69"/>
<dbReference type="GO" id="GO:0005886">
    <property type="term" value="C:plasma membrane"/>
    <property type="evidence" value="ECO:0007669"/>
    <property type="project" value="UniProtKB-SubCell"/>
</dbReference>
<feature type="transmembrane region" description="Helical" evidence="12">
    <location>
        <begin position="463"/>
        <end position="481"/>
    </location>
</feature>